<reference evidence="2" key="1">
    <citation type="journal article" date="2014" name="Int. J. Syst. Evol. Microbiol.">
        <title>Complete genome sequence of Corynebacterium casei LMG S-19264T (=DSM 44701T), isolated from a smear-ripened cheese.</title>
        <authorList>
            <consortium name="US DOE Joint Genome Institute (JGI-PGF)"/>
            <person name="Walter F."/>
            <person name="Albersmeier A."/>
            <person name="Kalinowski J."/>
            <person name="Ruckert C."/>
        </authorList>
    </citation>
    <scope>NUCLEOTIDE SEQUENCE</scope>
    <source>
        <strain evidence="2">JCM 31740</strain>
    </source>
</reference>
<evidence type="ECO:0000313" key="1">
    <source>
        <dbReference type="EMBL" id="BBD72221.1"/>
    </source>
</evidence>
<dbReference type="RefSeq" id="WP_126449579.1">
    <property type="nucleotide sequence ID" value="NZ_AP018553.1"/>
</dbReference>
<reference evidence="3" key="2">
    <citation type="submission" date="2018-04" db="EMBL/GenBank/DDBJ databases">
        <title>Complete genome sequence of Sulfodiicoccus acidiphilus strain HS-1.</title>
        <authorList>
            <person name="Sakai H.D."/>
            <person name="Kurosawa N."/>
        </authorList>
    </citation>
    <scope>NUCLEOTIDE SEQUENCE [LARGE SCALE GENOMIC DNA]</scope>
    <source>
        <strain evidence="3">HS-1</strain>
    </source>
</reference>
<evidence type="ECO:0000313" key="3">
    <source>
        <dbReference type="Proteomes" id="UP000276741"/>
    </source>
</evidence>
<gene>
    <name evidence="2" type="ORF">GCM10007116_19930</name>
    <name evidence="1" type="ORF">HS1genome_0610</name>
</gene>
<dbReference type="GeneID" id="38666113"/>
<organism evidence="1 3">
    <name type="scientific">Sulfodiicoccus acidiphilus</name>
    <dbReference type="NCBI Taxonomy" id="1670455"/>
    <lineage>
        <taxon>Archaea</taxon>
        <taxon>Thermoproteota</taxon>
        <taxon>Thermoprotei</taxon>
        <taxon>Sulfolobales</taxon>
        <taxon>Sulfolobaceae</taxon>
        <taxon>Sulfodiicoccus</taxon>
    </lineage>
</organism>
<reference evidence="1" key="3">
    <citation type="journal article" date="2019" name="BMC Res. Notes">
        <title>Complete genome sequence of the Sulfodiicoccus acidiphilus strain HS-1T, the first crenarchaeon that lacks polB3, isolated from an acidic hot spring in Ohwaku-dani, Hakone, Japan.</title>
        <authorList>
            <person name="Sakai H.D."/>
            <person name="Kurosawa N."/>
        </authorList>
    </citation>
    <scope>NUCLEOTIDE SEQUENCE</scope>
    <source>
        <strain evidence="1">HS-1</strain>
    </source>
</reference>
<accession>A0A348B219</accession>
<dbReference type="EMBL" id="AP018553">
    <property type="protein sequence ID" value="BBD72221.1"/>
    <property type="molecule type" value="Genomic_DNA"/>
</dbReference>
<evidence type="ECO:0000313" key="2">
    <source>
        <dbReference type="EMBL" id="GGU02926.1"/>
    </source>
</evidence>
<dbReference type="KEGG" id="sacd:HS1genome_0610"/>
<dbReference type="EMBL" id="BMQS01000024">
    <property type="protein sequence ID" value="GGU02926.1"/>
    <property type="molecule type" value="Genomic_DNA"/>
</dbReference>
<sequence length="66" mass="7294">MISSARDFEATLAQSKVKMGELLTLTVSLSVLREVPAICQKYGFSMVDGEDVRGGVKVTLERRFEV</sequence>
<protein>
    <submittedName>
        <fullName evidence="1">Uncharacterized protein</fullName>
    </submittedName>
</protein>
<dbReference type="Proteomes" id="UP000276741">
    <property type="component" value="Chromosome"/>
</dbReference>
<keyword evidence="3" id="KW-1185">Reference proteome</keyword>
<proteinExistence type="predicted"/>
<dbReference type="Proteomes" id="UP000616143">
    <property type="component" value="Unassembled WGS sequence"/>
</dbReference>
<dbReference type="AlphaFoldDB" id="A0A348B219"/>
<name>A0A348B219_9CREN</name>
<reference evidence="2" key="4">
    <citation type="submission" date="2020-09" db="EMBL/GenBank/DDBJ databases">
        <authorList>
            <person name="Sun Q."/>
            <person name="Ohkuma M."/>
        </authorList>
    </citation>
    <scope>NUCLEOTIDE SEQUENCE</scope>
    <source>
        <strain evidence="2">JCM 31740</strain>
    </source>
</reference>